<evidence type="ECO:0000313" key="6">
    <source>
        <dbReference type="Proteomes" id="UP001317629"/>
    </source>
</evidence>
<comment type="similarity">
    <text evidence="2">Belongs to the prokaryotic Ku family.</text>
</comment>
<dbReference type="RefSeq" id="WP_281931546.1">
    <property type="nucleotide sequence ID" value="NZ_AP027142.1"/>
</dbReference>
<comment type="subunit">
    <text evidence="2">Homodimer. Interacts with LigD.</text>
</comment>
<evidence type="ECO:0000256" key="3">
    <source>
        <dbReference type="SAM" id="MobiDB-lite"/>
    </source>
</evidence>
<keyword evidence="2" id="KW-0233">DNA recombination</keyword>
<comment type="function">
    <text evidence="2">With LigD forms a non-homologous end joining (NHEJ) DNA repair enzyme, which repairs dsDNA breaks with reduced fidelity. Binds linear dsDNA with 5'- and 3'- overhangs but not closed circular dsDNA nor ssDNA. Recruits and stimulates the ligase activity of LigD.</text>
</comment>
<dbReference type="SUPFAM" id="SSF100939">
    <property type="entry name" value="SPOC domain-like"/>
    <property type="match status" value="1"/>
</dbReference>
<reference evidence="5 6" key="1">
    <citation type="journal article" date="2023" name="Int. J. Syst. Evol. Microbiol.">
        <title>Methylocystis iwaonis sp. nov., a type II methane-oxidizing bacterium from surface soil of a rice paddy field in Japan, and emended description of the genus Methylocystis (ex Whittenbury et al. 1970) Bowman et al. 1993.</title>
        <authorList>
            <person name="Kaise H."/>
            <person name="Sawadogo J.B."/>
            <person name="Alam M.S."/>
            <person name="Ueno C."/>
            <person name="Dianou D."/>
            <person name="Shinjo R."/>
            <person name="Asakawa S."/>
        </authorList>
    </citation>
    <scope>NUCLEOTIDE SEQUENCE [LARGE SCALE GENOMIC DNA]</scope>
    <source>
        <strain evidence="5 6">SS37A-Re</strain>
    </source>
</reference>
<sequence length="305" mass="34145">MAESARTFWKGYLRLALVSIPVRLVAAEKAESEIRFHQVDRNSKQRIRYLKVAPGKGEVKKEDIVLGYEVEPGNYVFMEDEELDSLKLSTRHTIDLLQFVDAEEIEPLYFNRPYYVLPDGEVAEEGYRVLRDALWAKHKVGIGQLTLRGREHLVALFPMGEGQGLVLDTLRYDSELKNADDIFSAIGREKPREDMVQMAEDLIERRSEPFDPAKFRNHYAEALRELVKAKLGRGETVPVEEQVEPGAKVLDFMEALKRSVAASGGGEAPPEPPKKGKRAAAPPAKKPPAAKSSKAAKAPARRRAG</sequence>
<evidence type="ECO:0000256" key="1">
    <source>
        <dbReference type="ARBA" id="ARBA00023125"/>
    </source>
</evidence>
<organism evidence="5 6">
    <name type="scientific">Methylocystis iwaonis</name>
    <dbReference type="NCBI Taxonomy" id="2885079"/>
    <lineage>
        <taxon>Bacteria</taxon>
        <taxon>Pseudomonadati</taxon>
        <taxon>Pseudomonadota</taxon>
        <taxon>Alphaproteobacteria</taxon>
        <taxon>Hyphomicrobiales</taxon>
        <taxon>Methylocystaceae</taxon>
        <taxon>Methylocystis</taxon>
    </lineage>
</organism>
<evidence type="ECO:0000259" key="4">
    <source>
        <dbReference type="SMART" id="SM00559"/>
    </source>
</evidence>
<evidence type="ECO:0000313" key="5">
    <source>
        <dbReference type="EMBL" id="BDV33967.1"/>
    </source>
</evidence>
<dbReference type="EMBL" id="AP027142">
    <property type="protein sequence ID" value="BDV33967.1"/>
    <property type="molecule type" value="Genomic_DNA"/>
</dbReference>
<proteinExistence type="inferred from homology"/>
<dbReference type="InterPro" id="IPR009187">
    <property type="entry name" value="Prok_Ku"/>
</dbReference>
<gene>
    <name evidence="2 5" type="primary">ku</name>
    <name evidence="5" type="ORF">SS37A_14960</name>
</gene>
<name>A0ABM8E811_9HYPH</name>
<dbReference type="SMART" id="SM00559">
    <property type="entry name" value="Ku78"/>
    <property type="match status" value="1"/>
</dbReference>
<dbReference type="InterPro" id="IPR016194">
    <property type="entry name" value="SPOC-like_C_dom_sf"/>
</dbReference>
<dbReference type="PIRSF" id="PIRSF006493">
    <property type="entry name" value="Prok_Ku"/>
    <property type="match status" value="1"/>
</dbReference>
<keyword evidence="2" id="KW-0227">DNA damage</keyword>
<keyword evidence="2" id="KW-0234">DNA repair</keyword>
<keyword evidence="1 2" id="KW-0238">DNA-binding</keyword>
<dbReference type="Pfam" id="PF02735">
    <property type="entry name" value="Ku"/>
    <property type="match status" value="1"/>
</dbReference>
<dbReference type="Proteomes" id="UP001317629">
    <property type="component" value="Chromosome"/>
</dbReference>
<dbReference type="PANTHER" id="PTHR41251">
    <property type="entry name" value="NON-HOMOLOGOUS END JOINING PROTEIN KU"/>
    <property type="match status" value="1"/>
</dbReference>
<evidence type="ECO:0000256" key="2">
    <source>
        <dbReference type="HAMAP-Rule" id="MF_01875"/>
    </source>
</evidence>
<dbReference type="HAMAP" id="MF_01875">
    <property type="entry name" value="Prokaryotic_Ku"/>
    <property type="match status" value="1"/>
</dbReference>
<dbReference type="PANTHER" id="PTHR41251:SF1">
    <property type="entry name" value="NON-HOMOLOGOUS END JOINING PROTEIN KU"/>
    <property type="match status" value="1"/>
</dbReference>
<feature type="domain" description="Ku" evidence="4">
    <location>
        <begin position="56"/>
        <end position="187"/>
    </location>
</feature>
<dbReference type="NCBIfam" id="TIGR02772">
    <property type="entry name" value="Ku_bact"/>
    <property type="match status" value="1"/>
</dbReference>
<feature type="region of interest" description="Disordered" evidence="3">
    <location>
        <begin position="260"/>
        <end position="305"/>
    </location>
</feature>
<dbReference type="Gene3D" id="2.40.290.10">
    <property type="match status" value="1"/>
</dbReference>
<keyword evidence="6" id="KW-1185">Reference proteome</keyword>
<dbReference type="InterPro" id="IPR006164">
    <property type="entry name" value="DNA_bd_Ku70/Ku80"/>
</dbReference>
<protein>
    <recommendedName>
        <fullName evidence="2">Non-homologous end joining protein Ku</fullName>
    </recommendedName>
</protein>
<accession>A0ABM8E811</accession>
<feature type="compositionally biased region" description="Low complexity" evidence="3">
    <location>
        <begin position="279"/>
        <end position="298"/>
    </location>
</feature>